<dbReference type="AlphaFoldDB" id="A0AAV7J7N9"/>
<accession>A0AAV7J7N9</accession>
<evidence type="ECO:0000313" key="1">
    <source>
        <dbReference type="EMBL" id="KAH0567282.1"/>
    </source>
</evidence>
<keyword evidence="2" id="KW-1185">Reference proteome</keyword>
<gene>
    <name evidence="1" type="ORF">KQX54_008074</name>
</gene>
<reference evidence="1 2" key="1">
    <citation type="journal article" date="2021" name="J. Hered.">
        <title>A chromosome-level genome assembly of the parasitoid wasp, Cotesia glomerata (Hymenoptera: Braconidae).</title>
        <authorList>
            <person name="Pinto B.J."/>
            <person name="Weis J.J."/>
            <person name="Gamble T."/>
            <person name="Ode P.J."/>
            <person name="Paul R."/>
            <person name="Zaspel J.M."/>
        </authorList>
    </citation>
    <scope>NUCLEOTIDE SEQUENCE [LARGE SCALE GENOMIC DNA]</scope>
    <source>
        <strain evidence="1">CgM1</strain>
    </source>
</reference>
<name>A0AAV7J7N9_COTGL</name>
<comment type="caution">
    <text evidence="1">The sequence shown here is derived from an EMBL/GenBank/DDBJ whole genome shotgun (WGS) entry which is preliminary data.</text>
</comment>
<protein>
    <submittedName>
        <fullName evidence="1">Uncharacterized protein</fullName>
    </submittedName>
</protein>
<sequence>MWSIGVAQREERRKKEVTGFENEGPEVVCRVISLNRSVDPAIRPTMEMSIDWEKEYWYARHAPIKTTTEGTTGLEWDGTGLRLDGIRVKTQKRDSGKVEKK</sequence>
<evidence type="ECO:0000313" key="2">
    <source>
        <dbReference type="Proteomes" id="UP000826195"/>
    </source>
</evidence>
<dbReference type="EMBL" id="JAHXZJ010000001">
    <property type="protein sequence ID" value="KAH0567282.1"/>
    <property type="molecule type" value="Genomic_DNA"/>
</dbReference>
<dbReference type="Proteomes" id="UP000826195">
    <property type="component" value="Unassembled WGS sequence"/>
</dbReference>
<organism evidence="1 2">
    <name type="scientific">Cotesia glomerata</name>
    <name type="common">Lepidopteran parasitic wasp</name>
    <name type="synonym">Apanteles glomeratus</name>
    <dbReference type="NCBI Taxonomy" id="32391"/>
    <lineage>
        <taxon>Eukaryota</taxon>
        <taxon>Metazoa</taxon>
        <taxon>Ecdysozoa</taxon>
        <taxon>Arthropoda</taxon>
        <taxon>Hexapoda</taxon>
        <taxon>Insecta</taxon>
        <taxon>Pterygota</taxon>
        <taxon>Neoptera</taxon>
        <taxon>Endopterygota</taxon>
        <taxon>Hymenoptera</taxon>
        <taxon>Apocrita</taxon>
        <taxon>Ichneumonoidea</taxon>
        <taxon>Braconidae</taxon>
        <taxon>Microgastrinae</taxon>
        <taxon>Cotesia</taxon>
    </lineage>
</organism>
<proteinExistence type="predicted"/>